<evidence type="ECO:0000313" key="2">
    <source>
        <dbReference type="Proteomes" id="UP000308600"/>
    </source>
</evidence>
<dbReference type="EMBL" id="ML208304">
    <property type="protein sequence ID" value="TFK70994.1"/>
    <property type="molecule type" value="Genomic_DNA"/>
</dbReference>
<organism evidence="1 2">
    <name type="scientific">Pluteus cervinus</name>
    <dbReference type="NCBI Taxonomy" id="181527"/>
    <lineage>
        <taxon>Eukaryota</taxon>
        <taxon>Fungi</taxon>
        <taxon>Dikarya</taxon>
        <taxon>Basidiomycota</taxon>
        <taxon>Agaricomycotina</taxon>
        <taxon>Agaricomycetes</taxon>
        <taxon>Agaricomycetidae</taxon>
        <taxon>Agaricales</taxon>
        <taxon>Pluteineae</taxon>
        <taxon>Pluteaceae</taxon>
        <taxon>Pluteus</taxon>
    </lineage>
</organism>
<dbReference type="Proteomes" id="UP000308600">
    <property type="component" value="Unassembled WGS sequence"/>
</dbReference>
<sequence>MGRKHKTKGSGTLQKCLSSLPVELVQLILEELARQAPHLGAWMLRTNSTLNRWIEPVLYHEIDLGRQLYDGTDCKRYLAFKAKPAAFFTEHVKILSIGPHIRTSFILPFLTTCTGVHSLELLCPFYPFFFPSPEQRRLFLDSYWQAISSPQLRPTRLVIDLYQHMAYPKFTSRHPLFSNVTHLEVELSPEGSFIDENLLSLANVIRFKVQLSGYSTTGREINSFLPATDTIAKFCPPNARICLIWSNELPLEQFISSAPISRIARGSLGNKVVLGTRLLHRDRELLERPGYQYILANWCLERKGGEDIWQQAEKIVARRLNSEARVAGLFARLHLGS</sequence>
<accession>A0ACD3B065</accession>
<name>A0ACD3B065_9AGAR</name>
<gene>
    <name evidence="1" type="ORF">BDN72DRAFT_491783</name>
</gene>
<evidence type="ECO:0000313" key="1">
    <source>
        <dbReference type="EMBL" id="TFK70994.1"/>
    </source>
</evidence>
<reference evidence="1 2" key="1">
    <citation type="journal article" date="2019" name="Nat. Ecol. Evol.">
        <title>Megaphylogeny resolves global patterns of mushroom evolution.</title>
        <authorList>
            <person name="Varga T."/>
            <person name="Krizsan K."/>
            <person name="Foldi C."/>
            <person name="Dima B."/>
            <person name="Sanchez-Garcia M."/>
            <person name="Sanchez-Ramirez S."/>
            <person name="Szollosi G.J."/>
            <person name="Szarkandi J.G."/>
            <person name="Papp V."/>
            <person name="Albert L."/>
            <person name="Andreopoulos W."/>
            <person name="Angelini C."/>
            <person name="Antonin V."/>
            <person name="Barry K.W."/>
            <person name="Bougher N.L."/>
            <person name="Buchanan P."/>
            <person name="Buyck B."/>
            <person name="Bense V."/>
            <person name="Catcheside P."/>
            <person name="Chovatia M."/>
            <person name="Cooper J."/>
            <person name="Damon W."/>
            <person name="Desjardin D."/>
            <person name="Finy P."/>
            <person name="Geml J."/>
            <person name="Haridas S."/>
            <person name="Hughes K."/>
            <person name="Justo A."/>
            <person name="Karasinski D."/>
            <person name="Kautmanova I."/>
            <person name="Kiss B."/>
            <person name="Kocsube S."/>
            <person name="Kotiranta H."/>
            <person name="LaButti K.M."/>
            <person name="Lechner B.E."/>
            <person name="Liimatainen K."/>
            <person name="Lipzen A."/>
            <person name="Lukacs Z."/>
            <person name="Mihaltcheva S."/>
            <person name="Morgado L.N."/>
            <person name="Niskanen T."/>
            <person name="Noordeloos M.E."/>
            <person name="Ohm R.A."/>
            <person name="Ortiz-Santana B."/>
            <person name="Ovrebo C."/>
            <person name="Racz N."/>
            <person name="Riley R."/>
            <person name="Savchenko A."/>
            <person name="Shiryaev A."/>
            <person name="Soop K."/>
            <person name="Spirin V."/>
            <person name="Szebenyi C."/>
            <person name="Tomsovsky M."/>
            <person name="Tulloss R.E."/>
            <person name="Uehling J."/>
            <person name="Grigoriev I.V."/>
            <person name="Vagvolgyi C."/>
            <person name="Papp T."/>
            <person name="Martin F.M."/>
            <person name="Miettinen O."/>
            <person name="Hibbett D.S."/>
            <person name="Nagy L.G."/>
        </authorList>
    </citation>
    <scope>NUCLEOTIDE SEQUENCE [LARGE SCALE GENOMIC DNA]</scope>
    <source>
        <strain evidence="1 2">NL-1719</strain>
    </source>
</reference>
<protein>
    <submittedName>
        <fullName evidence="1">Uncharacterized protein</fullName>
    </submittedName>
</protein>
<keyword evidence="2" id="KW-1185">Reference proteome</keyword>
<proteinExistence type="predicted"/>